<proteinExistence type="inferred from homology"/>
<dbReference type="InterPro" id="IPR002036">
    <property type="entry name" value="YbeY"/>
</dbReference>
<dbReference type="Proteomes" id="UP000192257">
    <property type="component" value="Unassembled WGS sequence"/>
</dbReference>
<dbReference type="SUPFAM" id="SSF55486">
    <property type="entry name" value="Metalloproteases ('zincins'), catalytic domain"/>
    <property type="match status" value="1"/>
</dbReference>
<evidence type="ECO:0000256" key="2">
    <source>
        <dbReference type="ARBA" id="ARBA00010875"/>
    </source>
</evidence>
<comment type="similarity">
    <text evidence="2">Belongs to the endoribonuclease YbeY family.</text>
</comment>
<evidence type="ECO:0000313" key="9">
    <source>
        <dbReference type="Proteomes" id="UP000192257"/>
    </source>
</evidence>
<keyword evidence="6" id="KW-0378">Hydrolase</keyword>
<dbReference type="GO" id="GO:0046872">
    <property type="term" value="F:metal ion binding"/>
    <property type="evidence" value="ECO:0007669"/>
    <property type="project" value="UniProtKB-KW"/>
</dbReference>
<comment type="caution">
    <text evidence="8">The sequence shown here is derived from an EMBL/GenBank/DDBJ whole genome shotgun (WGS) entry which is preliminary data.</text>
</comment>
<comment type="cofactor">
    <cofactor evidence="1">
        <name>Zn(2+)</name>
        <dbReference type="ChEBI" id="CHEBI:29105"/>
    </cofactor>
</comment>
<evidence type="ECO:0000256" key="6">
    <source>
        <dbReference type="ARBA" id="ARBA00022801"/>
    </source>
</evidence>
<evidence type="ECO:0000313" key="8">
    <source>
        <dbReference type="EMBL" id="ORC93731.1"/>
    </source>
</evidence>
<dbReference type="Pfam" id="PF02130">
    <property type="entry name" value="YbeY"/>
    <property type="match status" value="1"/>
</dbReference>
<name>A0A1X0PA77_9TRYP</name>
<keyword evidence="9" id="KW-1185">Reference proteome</keyword>
<dbReference type="VEuPathDB" id="TriTrypDB:TM35_000016080"/>
<dbReference type="NCBIfam" id="TIGR00043">
    <property type="entry name" value="rRNA maturation RNase YbeY"/>
    <property type="match status" value="1"/>
</dbReference>
<dbReference type="AlphaFoldDB" id="A0A1X0PA77"/>
<dbReference type="PROSITE" id="PS01306">
    <property type="entry name" value="UPF0054"/>
    <property type="match status" value="1"/>
</dbReference>
<evidence type="ECO:0000256" key="1">
    <source>
        <dbReference type="ARBA" id="ARBA00001947"/>
    </source>
</evidence>
<keyword evidence="3" id="KW-0540">Nuclease</keyword>
<dbReference type="GO" id="GO:0004222">
    <property type="term" value="F:metalloendopeptidase activity"/>
    <property type="evidence" value="ECO:0007669"/>
    <property type="project" value="InterPro"/>
</dbReference>
<dbReference type="GO" id="GO:0004519">
    <property type="term" value="F:endonuclease activity"/>
    <property type="evidence" value="ECO:0007669"/>
    <property type="project" value="UniProtKB-KW"/>
</dbReference>
<protein>
    <submittedName>
        <fullName evidence="8">Putative rRNA maturation factor</fullName>
    </submittedName>
</protein>
<dbReference type="RefSeq" id="XP_028887797.1">
    <property type="nucleotide sequence ID" value="XM_029021289.1"/>
</dbReference>
<dbReference type="PANTHER" id="PTHR46986">
    <property type="entry name" value="ENDORIBONUCLEASE YBEY, CHLOROPLASTIC"/>
    <property type="match status" value="1"/>
</dbReference>
<keyword evidence="7" id="KW-0862">Zinc</keyword>
<evidence type="ECO:0000256" key="4">
    <source>
        <dbReference type="ARBA" id="ARBA00022723"/>
    </source>
</evidence>
<dbReference type="Gene3D" id="3.40.390.30">
    <property type="entry name" value="Metalloproteases ('zincins'), catalytic domain"/>
    <property type="match status" value="1"/>
</dbReference>
<organism evidence="8 9">
    <name type="scientific">Trypanosoma theileri</name>
    <dbReference type="NCBI Taxonomy" id="67003"/>
    <lineage>
        <taxon>Eukaryota</taxon>
        <taxon>Discoba</taxon>
        <taxon>Euglenozoa</taxon>
        <taxon>Kinetoplastea</taxon>
        <taxon>Metakinetoplastina</taxon>
        <taxon>Trypanosomatida</taxon>
        <taxon>Trypanosomatidae</taxon>
        <taxon>Trypanosoma</taxon>
    </lineage>
</organism>
<accession>A0A1X0PA77</accession>
<dbReference type="PANTHER" id="PTHR46986:SF1">
    <property type="entry name" value="ENDORIBONUCLEASE YBEY, CHLOROPLASTIC"/>
    <property type="match status" value="1"/>
</dbReference>
<dbReference type="STRING" id="67003.A0A1X0PA77"/>
<dbReference type="GeneID" id="39981069"/>
<evidence type="ECO:0000256" key="5">
    <source>
        <dbReference type="ARBA" id="ARBA00022759"/>
    </source>
</evidence>
<keyword evidence="5" id="KW-0255">Endonuclease</keyword>
<dbReference type="GO" id="GO:0006364">
    <property type="term" value="P:rRNA processing"/>
    <property type="evidence" value="ECO:0007669"/>
    <property type="project" value="InterPro"/>
</dbReference>
<dbReference type="EMBL" id="NBCO01000001">
    <property type="protein sequence ID" value="ORC93731.1"/>
    <property type="molecule type" value="Genomic_DNA"/>
</dbReference>
<dbReference type="InterPro" id="IPR023091">
    <property type="entry name" value="MetalPrtase_cat_dom_sf_prd"/>
</dbReference>
<evidence type="ECO:0000256" key="7">
    <source>
        <dbReference type="ARBA" id="ARBA00022833"/>
    </source>
</evidence>
<reference evidence="8 9" key="1">
    <citation type="submission" date="2017-03" db="EMBL/GenBank/DDBJ databases">
        <title>An alternative strategy for trypanosome survival in the mammalian bloodstream revealed through genome and transcriptome analysis of the ubiquitous bovine parasite Trypanosoma (Megatrypanum) theileri.</title>
        <authorList>
            <person name="Kelly S."/>
            <person name="Ivens A."/>
            <person name="Mott A."/>
            <person name="O'Neill E."/>
            <person name="Emms D."/>
            <person name="Macleod O."/>
            <person name="Voorheis P."/>
            <person name="Matthews J."/>
            <person name="Matthews K."/>
            <person name="Carrington M."/>
        </authorList>
    </citation>
    <scope>NUCLEOTIDE SEQUENCE [LARGE SCALE GENOMIC DNA]</scope>
    <source>
        <strain evidence="8">Edinburgh</strain>
    </source>
</reference>
<dbReference type="OrthoDB" id="27226at2759"/>
<gene>
    <name evidence="8" type="ORF">TM35_000016080</name>
</gene>
<evidence type="ECO:0000256" key="3">
    <source>
        <dbReference type="ARBA" id="ARBA00022722"/>
    </source>
</evidence>
<sequence length="217" mass="25057">MRKPFFHHVCVHGATPKFAAAAQKLTEAVLWIERAPSAVELSIHFVQPSQMHSLNYECRGIDKPTDVLTFPGSGSGTSDVRLMNDVILGNSNFSFKEKENDNDGDYNNIKTDLQIFQLQRRTMLMDLGEIYFSVEYIWQRCLHQPGRNLPFHSYLQAALIHAVLHALGYDHDTADEWKRMSRREKFMMHQLNAYRRRCPGYLPELDGMEIILSSTRP</sequence>
<dbReference type="HAMAP" id="MF_00009">
    <property type="entry name" value="Endoribonucl_YbeY"/>
    <property type="match status" value="1"/>
</dbReference>
<dbReference type="InterPro" id="IPR020549">
    <property type="entry name" value="YbeY_CS"/>
</dbReference>
<keyword evidence="4" id="KW-0479">Metal-binding</keyword>